<feature type="binding site" evidence="5">
    <location>
        <position position="143"/>
    </location>
    <ligand>
        <name>S-adenosyl-L-methionine</name>
        <dbReference type="ChEBI" id="CHEBI:59789"/>
    </ligand>
</feature>
<dbReference type="eggNOG" id="COG2227">
    <property type="taxonomic scope" value="Bacteria"/>
</dbReference>
<comment type="catalytic activity">
    <reaction evidence="5">
        <text>a 3-(all-trans-polyprenyl)benzene-1,2-diol + S-adenosyl-L-methionine = a 2-methoxy-6-(all-trans-polyprenyl)phenol + S-adenosyl-L-homocysteine + H(+)</text>
        <dbReference type="Rhea" id="RHEA:31411"/>
        <dbReference type="Rhea" id="RHEA-COMP:9550"/>
        <dbReference type="Rhea" id="RHEA-COMP:9551"/>
        <dbReference type="ChEBI" id="CHEBI:15378"/>
        <dbReference type="ChEBI" id="CHEBI:57856"/>
        <dbReference type="ChEBI" id="CHEBI:59789"/>
        <dbReference type="ChEBI" id="CHEBI:62729"/>
        <dbReference type="ChEBI" id="CHEBI:62731"/>
        <dbReference type="EC" id="2.1.1.222"/>
    </reaction>
</comment>
<dbReference type="GO" id="GO:0061542">
    <property type="term" value="F:3-demethylubiquinol 3-O-methyltransferase activity"/>
    <property type="evidence" value="ECO:0007669"/>
    <property type="project" value="UniProtKB-UniRule"/>
</dbReference>
<sequence>MVEEARRRTTVDAEDVARFDRVGGAWWDPQGPMAALHAFNPVRIAYLRDLLCRHFPQDGQFRDRHAAHPLQGLRLLDIGCGAGLLSEPLARLGASMTAIDPAPHNIEVARAHAETSGLAIDYRCMRVEDLDPAAECFDAVLTMEVLEHVADVPAFLKYAADLVRPGGLLIAATLNRTLKSFALAIVGAEYILRWVEPGTHQWRQFITPEELTRMLRANGLTLIDRTGASYDPLRRQWRLSHDLDINYMLAARR</sequence>
<protein>
    <recommendedName>
        <fullName evidence="5">Ubiquinone biosynthesis O-methyltransferase</fullName>
    </recommendedName>
    <alternativeName>
        <fullName evidence="5">2-polyprenyl-6-hydroxyphenol methylase</fullName>
        <ecNumber evidence="5">2.1.1.222</ecNumber>
    </alternativeName>
    <alternativeName>
        <fullName evidence="5">3-demethylubiquinone 3-O-methyltransferase</fullName>
        <ecNumber evidence="5">2.1.1.64</ecNumber>
    </alternativeName>
</protein>
<keyword evidence="6" id="KW-0830">Ubiquinone</keyword>
<keyword evidence="7" id="KW-1185">Reference proteome</keyword>
<evidence type="ECO:0000256" key="1">
    <source>
        <dbReference type="ARBA" id="ARBA00022603"/>
    </source>
</evidence>
<dbReference type="UniPathway" id="UPA00232"/>
<organism evidence="6 7">
    <name type="scientific">Beijerinckia indica subsp. indica (strain ATCC 9039 / DSM 1715 / NCIMB 8712)</name>
    <dbReference type="NCBI Taxonomy" id="395963"/>
    <lineage>
        <taxon>Bacteria</taxon>
        <taxon>Pseudomonadati</taxon>
        <taxon>Pseudomonadota</taxon>
        <taxon>Alphaproteobacteria</taxon>
        <taxon>Hyphomicrobiales</taxon>
        <taxon>Beijerinckiaceae</taxon>
        <taxon>Beijerinckia</taxon>
    </lineage>
</organism>
<dbReference type="RefSeq" id="WP_012384989.1">
    <property type="nucleotide sequence ID" value="NC_010581.1"/>
</dbReference>
<gene>
    <name evidence="5" type="primary">ubiG</name>
    <name evidence="6" type="ordered locus">Bind_2011</name>
</gene>
<keyword evidence="4 5" id="KW-0949">S-adenosyl-L-methionine</keyword>
<dbReference type="EMBL" id="CP001016">
    <property type="protein sequence ID" value="ACB95633.1"/>
    <property type="molecule type" value="Genomic_DNA"/>
</dbReference>
<evidence type="ECO:0000256" key="4">
    <source>
        <dbReference type="ARBA" id="ARBA00022691"/>
    </source>
</evidence>
<dbReference type="CDD" id="cd02440">
    <property type="entry name" value="AdoMet_MTases"/>
    <property type="match status" value="1"/>
</dbReference>
<dbReference type="STRING" id="395963.Bind_2011"/>
<dbReference type="GO" id="GO:0010420">
    <property type="term" value="F:polyprenyldihydroxybenzoate methyltransferase activity"/>
    <property type="evidence" value="ECO:0007669"/>
    <property type="project" value="InterPro"/>
</dbReference>
<reference evidence="7" key="1">
    <citation type="submission" date="2008-03" db="EMBL/GenBank/DDBJ databases">
        <title>Complete sequence of chromosome of Beijerinckia indica subsp. indica ATCC 9039.</title>
        <authorList>
            <consortium name="US DOE Joint Genome Institute"/>
            <person name="Copeland A."/>
            <person name="Lucas S."/>
            <person name="Lapidus A."/>
            <person name="Glavina del Rio T."/>
            <person name="Dalin E."/>
            <person name="Tice H."/>
            <person name="Bruce D."/>
            <person name="Goodwin L."/>
            <person name="Pitluck S."/>
            <person name="LaButti K."/>
            <person name="Schmutz J."/>
            <person name="Larimer F."/>
            <person name="Land M."/>
            <person name="Hauser L."/>
            <person name="Kyrpides N."/>
            <person name="Mikhailova N."/>
            <person name="Dunfield P.F."/>
            <person name="Dedysh S.N."/>
            <person name="Liesack W."/>
            <person name="Saw J.H."/>
            <person name="Alam M."/>
            <person name="Chen Y."/>
            <person name="Murrell J.C."/>
            <person name="Richardson P."/>
        </authorList>
    </citation>
    <scope>NUCLEOTIDE SEQUENCE [LARGE SCALE GENOMIC DNA]</scope>
    <source>
        <strain evidence="7">ATCC 9039 / DSM 1715 / NCIMB 8712</strain>
    </source>
</reference>
<feature type="binding site" evidence="5">
    <location>
        <position position="79"/>
    </location>
    <ligand>
        <name>S-adenosyl-L-methionine</name>
        <dbReference type="ChEBI" id="CHEBI:59789"/>
    </ligand>
</feature>
<dbReference type="GO" id="GO:0102208">
    <property type="term" value="F:2-polyprenyl-6-hydroxyphenol methylase activity"/>
    <property type="evidence" value="ECO:0007669"/>
    <property type="project" value="UniProtKB-EC"/>
</dbReference>
<dbReference type="EC" id="2.1.1.222" evidence="5"/>
<evidence type="ECO:0000313" key="7">
    <source>
        <dbReference type="Proteomes" id="UP000001695"/>
    </source>
</evidence>
<dbReference type="HOGENOM" id="CLU_042432_0_0_5"/>
<name>B2IF68_BEII9</name>
<dbReference type="Proteomes" id="UP000001695">
    <property type="component" value="Chromosome"/>
</dbReference>
<dbReference type="SUPFAM" id="SSF53335">
    <property type="entry name" value="S-adenosyl-L-methionine-dependent methyltransferases"/>
    <property type="match status" value="1"/>
</dbReference>
<dbReference type="OrthoDB" id="9801538at2"/>
<evidence type="ECO:0000313" key="6">
    <source>
        <dbReference type="EMBL" id="ACB95633.1"/>
    </source>
</evidence>
<accession>B2IF68</accession>
<evidence type="ECO:0000256" key="3">
    <source>
        <dbReference type="ARBA" id="ARBA00022688"/>
    </source>
</evidence>
<proteinExistence type="inferred from homology"/>
<dbReference type="HAMAP" id="MF_00472">
    <property type="entry name" value="UbiG"/>
    <property type="match status" value="1"/>
</dbReference>
<dbReference type="NCBIfam" id="TIGR01983">
    <property type="entry name" value="UbiG"/>
    <property type="match status" value="1"/>
</dbReference>
<dbReference type="GO" id="GO:0032259">
    <property type="term" value="P:methylation"/>
    <property type="evidence" value="ECO:0007669"/>
    <property type="project" value="UniProtKB-KW"/>
</dbReference>
<dbReference type="PANTHER" id="PTHR43464:SF19">
    <property type="entry name" value="UBIQUINONE BIOSYNTHESIS O-METHYLTRANSFERASE, MITOCHONDRIAL"/>
    <property type="match status" value="1"/>
</dbReference>
<comment type="function">
    <text evidence="5">O-methyltransferase that catalyzes the 2 O-methylation steps in the ubiquinone biosynthetic pathway.</text>
</comment>
<dbReference type="AlphaFoldDB" id="B2IF68"/>
<comment type="catalytic activity">
    <reaction evidence="5">
        <text>a 3-demethylubiquinol + S-adenosyl-L-methionine = a ubiquinol + S-adenosyl-L-homocysteine + H(+)</text>
        <dbReference type="Rhea" id="RHEA:44380"/>
        <dbReference type="Rhea" id="RHEA-COMP:9566"/>
        <dbReference type="Rhea" id="RHEA-COMP:10914"/>
        <dbReference type="ChEBI" id="CHEBI:15378"/>
        <dbReference type="ChEBI" id="CHEBI:17976"/>
        <dbReference type="ChEBI" id="CHEBI:57856"/>
        <dbReference type="ChEBI" id="CHEBI:59789"/>
        <dbReference type="ChEBI" id="CHEBI:84422"/>
        <dbReference type="EC" id="2.1.1.64"/>
    </reaction>
</comment>
<feature type="binding site" evidence="5">
    <location>
        <position position="100"/>
    </location>
    <ligand>
        <name>S-adenosyl-L-methionine</name>
        <dbReference type="ChEBI" id="CHEBI:59789"/>
    </ligand>
</feature>
<keyword evidence="2 5" id="KW-0808">Transferase</keyword>
<dbReference type="EC" id="2.1.1.64" evidence="5"/>
<dbReference type="InterPro" id="IPR029063">
    <property type="entry name" value="SAM-dependent_MTases_sf"/>
</dbReference>
<keyword evidence="1 5" id="KW-0489">Methyltransferase</keyword>
<comment type="pathway">
    <text evidence="5">Cofactor biosynthesis; ubiquinone biosynthesis.</text>
</comment>
<reference evidence="6 7" key="2">
    <citation type="journal article" date="2010" name="J. Bacteriol.">
        <title>Complete genome sequence of Beijerinckia indica subsp. indica.</title>
        <authorList>
            <person name="Tamas I."/>
            <person name="Dedysh S.N."/>
            <person name="Liesack W."/>
            <person name="Stott M.B."/>
            <person name="Alam M."/>
            <person name="Murrell J.C."/>
            <person name="Dunfield P.F."/>
        </authorList>
    </citation>
    <scope>NUCLEOTIDE SEQUENCE [LARGE SCALE GENOMIC DNA]</scope>
    <source>
        <strain evidence="7">ATCC 9039 / DSM 1715 / NCIMB 8712</strain>
    </source>
</reference>
<dbReference type="PANTHER" id="PTHR43464">
    <property type="entry name" value="METHYLTRANSFERASE"/>
    <property type="match status" value="1"/>
</dbReference>
<dbReference type="KEGG" id="bid:Bind_2011"/>
<comment type="similarity">
    <text evidence="5">Belongs to the methyltransferase superfamily. UbiG/COQ3 family.</text>
</comment>
<dbReference type="Pfam" id="PF13489">
    <property type="entry name" value="Methyltransf_23"/>
    <property type="match status" value="1"/>
</dbReference>
<feature type="binding site" evidence="5">
    <location>
        <position position="43"/>
    </location>
    <ligand>
        <name>S-adenosyl-L-methionine</name>
        <dbReference type="ChEBI" id="CHEBI:59789"/>
    </ligand>
</feature>
<keyword evidence="3 5" id="KW-0831">Ubiquinone biosynthesis</keyword>
<dbReference type="InterPro" id="IPR010233">
    <property type="entry name" value="UbiG_MeTrfase"/>
</dbReference>
<dbReference type="Gene3D" id="3.40.50.150">
    <property type="entry name" value="Vaccinia Virus protein VP39"/>
    <property type="match status" value="1"/>
</dbReference>
<evidence type="ECO:0000256" key="2">
    <source>
        <dbReference type="ARBA" id="ARBA00022679"/>
    </source>
</evidence>
<evidence type="ECO:0000256" key="5">
    <source>
        <dbReference type="HAMAP-Rule" id="MF_00472"/>
    </source>
</evidence>